<reference evidence="2 3" key="2">
    <citation type="submission" date="2019-08" db="EMBL/GenBank/DDBJ databases">
        <title>Jejuicoccus antrihumi gen. nov., sp. nov., a new member of the family Dermacoccaceae isolated from a cave.</title>
        <authorList>
            <person name="Schumann P."/>
            <person name="Kim I.S."/>
        </authorList>
    </citation>
    <scope>NUCLEOTIDE SEQUENCE [LARGE SCALE GENOMIC DNA]</scope>
    <source>
        <strain evidence="2 3">C5-26</strain>
    </source>
</reference>
<dbReference type="AlphaFoldDB" id="A0A563DTW1"/>
<accession>A0A563DTW1</accession>
<dbReference type="EMBL" id="VCQV01000043">
    <property type="protein sequence ID" value="TWP33361.1"/>
    <property type="molecule type" value="Genomic_DNA"/>
</dbReference>
<sequence>MGLRLRIGVFIADHDPAAPPLADGVANSAVLTGAHSIIAYWAQTSRGFVDLSDSELLPPVTITLSRSNLSVREIAQTAIDAHSADSGPTHPVDAFIVLVNPGDLEFTNPGFNPAKPAVGANTPTVVRAFRAAAVPAGKNLPVPVVVVPAASVTFSTLYHEVGHLLGLQHPYGLVTAADDDKSTAVVELSAVYGSPFDIMGVGGQVDTTHDPAWFRFTSTFTTISPFGWSSVGSRVGPNLSLAHLHLAWPAAFAASSVIERNLPHGGVDVTARLVAGRLLVLRSQSEDAHATNRLYLELRTATDWDAGLASDVNDTVREGVVLHQVAYTPDTGDNRLWYRGSIGRDSFDLDTRLPGSAMTVTVTAWGPNWADVQVSVHDNTETVTVELIEEASQLGEPVSVEEHRTPCGSTYETGTWQTDDHSVFEARARGFGGEGSFSDPPLEVDWWIGGRSLGTLRAGPVRVTNSDGTAHIVMVSVDDLRGRLSVDAESGSVIDVEVGARARSAASVAYGSARLTASGSYTGIRPEHLSRIVQCIKDNLPVDYERLRLGPPTPVDGGGFVDWARHRQMEGWITATLDTTLGPPTLGATARSALQRMTREVHVNAVDGRIPAVGTQRRAPEVVRRGLAEGSRIPTAVFETKRNRPDSEIPGRTSPTSLLEE</sequence>
<evidence type="ECO:0000256" key="1">
    <source>
        <dbReference type="SAM" id="MobiDB-lite"/>
    </source>
</evidence>
<proteinExistence type="predicted"/>
<gene>
    <name evidence="2" type="ORF">FGL98_21610</name>
</gene>
<keyword evidence="3" id="KW-1185">Reference proteome</keyword>
<dbReference type="Proteomes" id="UP000320244">
    <property type="component" value="Unassembled WGS sequence"/>
</dbReference>
<dbReference type="SUPFAM" id="SSF55486">
    <property type="entry name" value="Metalloproteases ('zincins'), catalytic domain"/>
    <property type="match status" value="1"/>
</dbReference>
<name>A0A563DTW1_9MICO</name>
<feature type="region of interest" description="Disordered" evidence="1">
    <location>
        <begin position="634"/>
        <end position="661"/>
    </location>
</feature>
<evidence type="ECO:0000313" key="2">
    <source>
        <dbReference type="EMBL" id="TWP33361.1"/>
    </source>
</evidence>
<feature type="compositionally biased region" description="Basic and acidic residues" evidence="1">
    <location>
        <begin position="639"/>
        <end position="649"/>
    </location>
</feature>
<dbReference type="RefSeq" id="WP_146320413.1">
    <property type="nucleotide sequence ID" value="NZ_VCQV01000043.1"/>
</dbReference>
<comment type="caution">
    <text evidence="2">The sequence shown here is derived from an EMBL/GenBank/DDBJ whole genome shotgun (WGS) entry which is preliminary data.</text>
</comment>
<feature type="region of interest" description="Disordered" evidence="1">
    <location>
        <begin position="393"/>
        <end position="413"/>
    </location>
</feature>
<evidence type="ECO:0000313" key="3">
    <source>
        <dbReference type="Proteomes" id="UP000320244"/>
    </source>
</evidence>
<dbReference type="OrthoDB" id="4994024at2"/>
<protein>
    <submittedName>
        <fullName evidence="2">Uncharacterized protein</fullName>
    </submittedName>
</protein>
<organism evidence="2 3">
    <name type="scientific">Leekyejoonella antrihumi</name>
    <dbReference type="NCBI Taxonomy" id="1660198"/>
    <lineage>
        <taxon>Bacteria</taxon>
        <taxon>Bacillati</taxon>
        <taxon>Actinomycetota</taxon>
        <taxon>Actinomycetes</taxon>
        <taxon>Micrococcales</taxon>
        <taxon>Dermacoccaceae</taxon>
        <taxon>Leekyejoonella</taxon>
    </lineage>
</organism>
<reference evidence="2 3" key="1">
    <citation type="submission" date="2019-05" db="EMBL/GenBank/DDBJ databases">
        <authorList>
            <person name="Lee S.D."/>
        </authorList>
    </citation>
    <scope>NUCLEOTIDE SEQUENCE [LARGE SCALE GENOMIC DNA]</scope>
    <source>
        <strain evidence="2 3">C5-26</strain>
    </source>
</reference>